<accession>A0ABR4KIX2</accession>
<sequence length="124" mass="14277">MRRSTRFLLIPDWNVILSSGVPRYAKTLGQAVWRMAQVEFSTCNDTRDLVLAYSQSLIGFLRMLLESTVQVRPDDRPSPPPTRLVHSKDRSARILEMDRNLSFMPLIFSIHLKRTDGSFIPNTN</sequence>
<reference evidence="1 2" key="1">
    <citation type="submission" date="2024-07" db="EMBL/GenBank/DDBJ databases">
        <title>Section-level genome sequencing and comparative genomics of Aspergillus sections Usti and Cavernicolus.</title>
        <authorList>
            <consortium name="Lawrence Berkeley National Laboratory"/>
            <person name="Nybo J.L."/>
            <person name="Vesth T.C."/>
            <person name="Theobald S."/>
            <person name="Frisvad J.C."/>
            <person name="Larsen T.O."/>
            <person name="Kjaerboelling I."/>
            <person name="Rothschild-Mancinelli K."/>
            <person name="Lyhne E.K."/>
            <person name="Kogle M.E."/>
            <person name="Barry K."/>
            <person name="Clum A."/>
            <person name="Na H."/>
            <person name="Ledsgaard L."/>
            <person name="Lin J."/>
            <person name="Lipzen A."/>
            <person name="Kuo A."/>
            <person name="Riley R."/>
            <person name="Mondo S."/>
            <person name="LaButti K."/>
            <person name="Haridas S."/>
            <person name="Pangalinan J."/>
            <person name="Salamov A.A."/>
            <person name="Simmons B.A."/>
            <person name="Magnuson J.K."/>
            <person name="Chen J."/>
            <person name="Drula E."/>
            <person name="Henrissat B."/>
            <person name="Wiebenga A."/>
            <person name="Lubbers R.J."/>
            <person name="Gomes A.C."/>
            <person name="Macurrencykelacurrency M.R."/>
            <person name="Stajich J."/>
            <person name="Grigoriev I.V."/>
            <person name="Mortensen U.H."/>
            <person name="De vries R.P."/>
            <person name="Baker S.E."/>
            <person name="Andersen M.R."/>
        </authorList>
    </citation>
    <scope>NUCLEOTIDE SEQUENCE [LARGE SCALE GENOMIC DNA]</scope>
    <source>
        <strain evidence="1 2">CBS 756.74</strain>
    </source>
</reference>
<protein>
    <recommendedName>
        <fullName evidence="3">PIN domain-containing protein</fullName>
    </recommendedName>
</protein>
<dbReference type="Proteomes" id="UP001610444">
    <property type="component" value="Unassembled WGS sequence"/>
</dbReference>
<comment type="caution">
    <text evidence="1">The sequence shown here is derived from an EMBL/GenBank/DDBJ whole genome shotgun (WGS) entry which is preliminary data.</text>
</comment>
<gene>
    <name evidence="1" type="ORF">BJX68DRAFT_265746</name>
</gene>
<proteinExistence type="predicted"/>
<dbReference type="EMBL" id="JBFXLR010000016">
    <property type="protein sequence ID" value="KAL2852225.1"/>
    <property type="molecule type" value="Genomic_DNA"/>
</dbReference>
<evidence type="ECO:0000313" key="1">
    <source>
        <dbReference type="EMBL" id="KAL2852225.1"/>
    </source>
</evidence>
<keyword evidence="2" id="KW-1185">Reference proteome</keyword>
<organism evidence="1 2">
    <name type="scientific">Aspergillus pseudodeflectus</name>
    <dbReference type="NCBI Taxonomy" id="176178"/>
    <lineage>
        <taxon>Eukaryota</taxon>
        <taxon>Fungi</taxon>
        <taxon>Dikarya</taxon>
        <taxon>Ascomycota</taxon>
        <taxon>Pezizomycotina</taxon>
        <taxon>Eurotiomycetes</taxon>
        <taxon>Eurotiomycetidae</taxon>
        <taxon>Eurotiales</taxon>
        <taxon>Aspergillaceae</taxon>
        <taxon>Aspergillus</taxon>
        <taxon>Aspergillus subgen. Nidulantes</taxon>
    </lineage>
</organism>
<name>A0ABR4KIX2_9EURO</name>
<evidence type="ECO:0000313" key="2">
    <source>
        <dbReference type="Proteomes" id="UP001610444"/>
    </source>
</evidence>
<dbReference type="RefSeq" id="XP_070900228.1">
    <property type="nucleotide sequence ID" value="XM_071045314.1"/>
</dbReference>
<dbReference type="GeneID" id="98160478"/>
<evidence type="ECO:0008006" key="3">
    <source>
        <dbReference type="Google" id="ProtNLM"/>
    </source>
</evidence>